<name>A0A5M8PNL1_9LECA</name>
<protein>
    <recommendedName>
        <fullName evidence="7">U3 small nucleolar ribonucleoprotein protein MPP10</fullName>
    </recommendedName>
</protein>
<organism evidence="9 10">
    <name type="scientific">Lasallia pustulata</name>
    <dbReference type="NCBI Taxonomy" id="136370"/>
    <lineage>
        <taxon>Eukaryota</taxon>
        <taxon>Fungi</taxon>
        <taxon>Dikarya</taxon>
        <taxon>Ascomycota</taxon>
        <taxon>Pezizomycotina</taxon>
        <taxon>Lecanoromycetes</taxon>
        <taxon>OSLEUM clade</taxon>
        <taxon>Umbilicariomycetidae</taxon>
        <taxon>Umbilicariales</taxon>
        <taxon>Umbilicariaceae</taxon>
        <taxon>Lasallia</taxon>
    </lineage>
</organism>
<dbReference type="PANTHER" id="PTHR17039:SF0">
    <property type="entry name" value="U3 SMALL NUCLEOLAR RIBONUCLEOPROTEIN PROTEIN MPP10"/>
    <property type="match status" value="1"/>
</dbReference>
<dbReference type="GO" id="GO:0006364">
    <property type="term" value="P:rRNA processing"/>
    <property type="evidence" value="ECO:0007669"/>
    <property type="project" value="UniProtKB-KW"/>
</dbReference>
<dbReference type="GO" id="GO:0032040">
    <property type="term" value="C:small-subunit processome"/>
    <property type="evidence" value="ECO:0007669"/>
    <property type="project" value="TreeGrafter"/>
</dbReference>
<dbReference type="Proteomes" id="UP000324767">
    <property type="component" value="Unassembled WGS sequence"/>
</dbReference>
<evidence type="ECO:0000256" key="4">
    <source>
        <dbReference type="ARBA" id="ARBA00023242"/>
    </source>
</evidence>
<gene>
    <name evidence="9" type="ORF">FRX48_05985</name>
</gene>
<feature type="compositionally biased region" description="Acidic residues" evidence="8">
    <location>
        <begin position="283"/>
        <end position="292"/>
    </location>
</feature>
<dbReference type="PANTHER" id="PTHR17039">
    <property type="entry name" value="U3 SMALL NUCLEOLAR RIBONUCLEOPROTEIN PROTEIN MPP10"/>
    <property type="match status" value="1"/>
</dbReference>
<feature type="compositionally biased region" description="Acidic residues" evidence="8">
    <location>
        <begin position="180"/>
        <end position="191"/>
    </location>
</feature>
<evidence type="ECO:0000256" key="6">
    <source>
        <dbReference type="ARBA" id="ARBA00029455"/>
    </source>
</evidence>
<feature type="compositionally biased region" description="Basic residues" evidence="8">
    <location>
        <begin position="679"/>
        <end position="690"/>
    </location>
</feature>
<dbReference type="OrthoDB" id="445326at2759"/>
<dbReference type="InterPro" id="IPR012173">
    <property type="entry name" value="Mpp10"/>
</dbReference>
<keyword evidence="3 7" id="KW-0698">rRNA processing</keyword>
<feature type="region of interest" description="Disordered" evidence="8">
    <location>
        <begin position="628"/>
        <end position="714"/>
    </location>
</feature>
<dbReference type="EMBL" id="VXIT01000009">
    <property type="protein sequence ID" value="KAA6410563.1"/>
    <property type="molecule type" value="Genomic_DNA"/>
</dbReference>
<feature type="compositionally biased region" description="Polar residues" evidence="8">
    <location>
        <begin position="11"/>
        <end position="25"/>
    </location>
</feature>
<evidence type="ECO:0000256" key="7">
    <source>
        <dbReference type="PIRNR" id="PIRNR017300"/>
    </source>
</evidence>
<comment type="function">
    <text evidence="7">Involved in nucleolar processing of pre-18S ribosomal RNA.</text>
</comment>
<feature type="compositionally biased region" description="Acidic residues" evidence="8">
    <location>
        <begin position="221"/>
        <end position="233"/>
    </location>
</feature>
<proteinExistence type="inferred from homology"/>
<keyword evidence="4 7" id="KW-0539">Nucleus</keyword>
<evidence type="ECO:0000256" key="1">
    <source>
        <dbReference type="ARBA" id="ARBA00004604"/>
    </source>
</evidence>
<dbReference type="GO" id="GO:0005732">
    <property type="term" value="C:sno(s)RNA-containing ribonucleoprotein complex"/>
    <property type="evidence" value="ECO:0007669"/>
    <property type="project" value="UniProtKB-UniRule"/>
</dbReference>
<accession>A0A5M8PNL1</accession>
<comment type="subcellular location">
    <subcellularLocation>
        <location evidence="1 7">Nucleus</location>
        <location evidence="1 7">Nucleolus</location>
    </subcellularLocation>
</comment>
<evidence type="ECO:0000313" key="10">
    <source>
        <dbReference type="Proteomes" id="UP000324767"/>
    </source>
</evidence>
<keyword evidence="5 7" id="KW-0687">Ribonucleoprotein</keyword>
<evidence type="ECO:0000256" key="5">
    <source>
        <dbReference type="ARBA" id="ARBA00023274"/>
    </source>
</evidence>
<evidence type="ECO:0000256" key="3">
    <source>
        <dbReference type="ARBA" id="ARBA00022552"/>
    </source>
</evidence>
<keyword evidence="2 7" id="KW-0690">Ribosome biogenesis</keyword>
<evidence type="ECO:0000313" key="9">
    <source>
        <dbReference type="EMBL" id="KAA6410563.1"/>
    </source>
</evidence>
<evidence type="ECO:0000256" key="8">
    <source>
        <dbReference type="SAM" id="MobiDB-lite"/>
    </source>
</evidence>
<dbReference type="Pfam" id="PF04006">
    <property type="entry name" value="Mpp10"/>
    <property type="match status" value="1"/>
</dbReference>
<feature type="compositionally biased region" description="Basic residues" evidence="8">
    <location>
        <begin position="370"/>
        <end position="379"/>
    </location>
</feature>
<comment type="caution">
    <text evidence="9">The sequence shown here is derived from an EMBL/GenBank/DDBJ whole genome shotgun (WGS) entry which is preliminary data.</text>
</comment>
<dbReference type="AlphaFoldDB" id="A0A5M8PNL1"/>
<feature type="region of interest" description="Disordered" evidence="8">
    <location>
        <begin position="180"/>
        <end position="451"/>
    </location>
</feature>
<comment type="similarity">
    <text evidence="6 7">Belongs to the MPP10 family.</text>
</comment>
<dbReference type="GO" id="GO:0034457">
    <property type="term" value="C:Mpp10 complex"/>
    <property type="evidence" value="ECO:0007669"/>
    <property type="project" value="UniProtKB-UniRule"/>
</dbReference>
<feature type="compositionally biased region" description="Basic and acidic residues" evidence="8">
    <location>
        <begin position="649"/>
        <end position="659"/>
    </location>
</feature>
<reference evidence="9 10" key="1">
    <citation type="submission" date="2019-09" db="EMBL/GenBank/DDBJ databases">
        <title>The hologenome of the rock-dwelling lichen Lasallia pustulata.</title>
        <authorList>
            <person name="Greshake Tzovaras B."/>
            <person name="Segers F."/>
            <person name="Bicker A."/>
            <person name="Dal Grande F."/>
            <person name="Otte J."/>
            <person name="Hankeln T."/>
            <person name="Schmitt I."/>
            <person name="Ebersberger I."/>
        </authorList>
    </citation>
    <scope>NUCLEOTIDE SEQUENCE [LARGE SCALE GENOMIC DNA]</scope>
    <source>
        <strain evidence="9">A1-1</strain>
    </source>
</reference>
<sequence length="714" mass="78896">MSPAILPGPSSPSTRTVTASPTHPSATDLHPSSEQALLSTLSSSAYSFLQPPPSLHAASLVLAKRYLDPLASSVGAIQAQRQQEARKKRKRGEEDSYGANRLLRLRQVHLEGFGIDQVWEQARRVLDSSLEEVERSLPGVLQELDVEAQPAEHEYLGRGNGVKMVRFDEDGFEVAASDVEGTEAEIDDGIESESGARGLDTGESGDEEALVDESNAHDEDLAMEDEEGFSDDMEALKEEPQETFVPDKHGLNDGFFSIDDFNRQSEFLEQQDARGDPDNGNASDEEDIDWDADPMAQIPGRSNAQRAREDGAEAEEDDDEDGPTFGNADLNAPDTDDKNLDGSDVENPMEDMGSMNNTNDIKYADFFAPPRRKATKSTRMRALPKTQPLPSSGPDPQDDQQLERTMSAVRRDLFEDNLSATEDSDLQSAIDPGDPLSRRSNHQKRQAKLASEIRRLEAANVAKREWTLSGEARAADRPLNSLLEEDLDFERTGKPVPVITAAVSEDIEALIKRRILARDFDEVVKRRPDSLGAPSAPARRARFELDDSKPQQSLADMYEAEHLRAVDPDGYVDGRDEARKREHMEVERLWKDVAGKLDALCSWHYKPRPPQASIKVVADVPAVSMEDARPSAGGEVGGAGLLAPQEVYRPGEERRERGEVVGGGGAGAEGEMSREEKGRRRRREKARGRKVGGGWRGNGRRVGREERRRRGRRL</sequence>
<feature type="compositionally biased region" description="Acidic residues" evidence="8">
    <location>
        <begin position="312"/>
        <end position="322"/>
    </location>
</feature>
<dbReference type="PIRSF" id="PIRSF017300">
    <property type="entry name" value="snoRNP_Mpp10"/>
    <property type="match status" value="1"/>
</dbReference>
<feature type="region of interest" description="Disordered" evidence="8">
    <location>
        <begin position="1"/>
        <end position="32"/>
    </location>
</feature>
<feature type="compositionally biased region" description="Basic and acidic residues" evidence="8">
    <location>
        <begin position="234"/>
        <end position="251"/>
    </location>
</feature>
<evidence type="ECO:0000256" key="2">
    <source>
        <dbReference type="ARBA" id="ARBA00022517"/>
    </source>
</evidence>